<evidence type="ECO:0000256" key="10">
    <source>
        <dbReference type="SAM" id="MobiDB-lite"/>
    </source>
</evidence>
<sequence length="260" mass="29340">MSSIVKAKWVSQTTAPVVIPMTVQPEAEKSSEGQPVLNPETAESKIDHDDSVEAMHAANELMKEAIRASQEIKEKSQETGYQEGFSQGYATGHEEGFRDGSQEGFQAGLKEGLHEGMTQAATEIDNKLQEINQLLEVISNERQQALANQEQELLDIAFEIAKKIMKHQVQEDRDLFLKFFDEVIHGDEEDLKIYLSENQKTLDLHINKEMSEKLKKLAKKSKVIILKDEDKIMVETNDSVIDMSLPVQLEQLEKAIEQSS</sequence>
<reference evidence="12 13" key="1">
    <citation type="submission" date="2015-09" db="EMBL/GenBank/DDBJ databases">
        <title>Genome sequence of Acetobacterium wieringae DSM 1911.</title>
        <authorList>
            <person name="Poehlein A."/>
            <person name="Bengelsdorf F.R."/>
            <person name="Schiel-Bengelsdorf B."/>
            <person name="Duerre P."/>
            <person name="Daniel R."/>
        </authorList>
    </citation>
    <scope>NUCLEOTIDE SEQUENCE [LARGE SCALE GENOMIC DNA]</scope>
    <source>
        <strain evidence="12 13">DSM 1911</strain>
    </source>
</reference>
<evidence type="ECO:0000256" key="7">
    <source>
        <dbReference type="ARBA" id="ARBA00022927"/>
    </source>
</evidence>
<dbReference type="GO" id="GO:0009288">
    <property type="term" value="C:bacterial-type flagellum"/>
    <property type="evidence" value="ECO:0007669"/>
    <property type="project" value="InterPro"/>
</dbReference>
<dbReference type="EMBL" id="LKEU01000017">
    <property type="protein sequence ID" value="OFV71677.1"/>
    <property type="molecule type" value="Genomic_DNA"/>
</dbReference>
<keyword evidence="7" id="KW-0653">Protein transport</keyword>
<dbReference type="STRING" id="52694.ACWI_08020"/>
<dbReference type="GO" id="GO:0044781">
    <property type="term" value="P:bacterial-type flagellum organization"/>
    <property type="evidence" value="ECO:0007669"/>
    <property type="project" value="UniProtKB-KW"/>
</dbReference>
<keyword evidence="12" id="KW-0966">Cell projection</keyword>
<dbReference type="PANTHER" id="PTHR34982:SF1">
    <property type="entry name" value="FLAGELLAR ASSEMBLY PROTEIN FLIH"/>
    <property type="match status" value="1"/>
</dbReference>
<dbReference type="GO" id="GO:0003774">
    <property type="term" value="F:cytoskeletal motor activity"/>
    <property type="evidence" value="ECO:0007669"/>
    <property type="project" value="InterPro"/>
</dbReference>
<evidence type="ECO:0000256" key="9">
    <source>
        <dbReference type="SAM" id="Coils"/>
    </source>
</evidence>
<name>A0A1F2PK36_9FIRM</name>
<proteinExistence type="inferred from homology"/>
<evidence type="ECO:0000256" key="1">
    <source>
        <dbReference type="ARBA" id="ARBA00003041"/>
    </source>
</evidence>
<accession>A0A1F2PK36</accession>
<dbReference type="GO" id="GO:0015031">
    <property type="term" value="P:protein transport"/>
    <property type="evidence" value="ECO:0007669"/>
    <property type="project" value="UniProtKB-KW"/>
</dbReference>
<comment type="similarity">
    <text evidence="3">Belongs to the FliH family.</text>
</comment>
<dbReference type="OrthoDB" id="1777739at2"/>
<evidence type="ECO:0000256" key="3">
    <source>
        <dbReference type="ARBA" id="ARBA00006602"/>
    </source>
</evidence>
<comment type="caution">
    <text evidence="12">The sequence shown here is derived from an EMBL/GenBank/DDBJ whole genome shotgun (WGS) entry which is preliminary data.</text>
</comment>
<feature type="region of interest" description="Disordered" evidence="10">
    <location>
        <begin position="24"/>
        <end position="48"/>
    </location>
</feature>
<keyword evidence="12" id="KW-0282">Flagellum</keyword>
<evidence type="ECO:0000313" key="12">
    <source>
        <dbReference type="EMBL" id="OFV71677.1"/>
    </source>
</evidence>
<dbReference type="GO" id="GO:0071973">
    <property type="term" value="P:bacterial-type flagellum-dependent cell motility"/>
    <property type="evidence" value="ECO:0007669"/>
    <property type="project" value="InterPro"/>
</dbReference>
<evidence type="ECO:0000256" key="6">
    <source>
        <dbReference type="ARBA" id="ARBA00022795"/>
    </source>
</evidence>
<evidence type="ECO:0000256" key="2">
    <source>
        <dbReference type="ARBA" id="ARBA00004496"/>
    </source>
</evidence>
<keyword evidence="6" id="KW-1005">Bacterial flagellum biogenesis</keyword>
<evidence type="ECO:0000256" key="8">
    <source>
        <dbReference type="ARBA" id="ARBA00023225"/>
    </source>
</evidence>
<protein>
    <submittedName>
        <fullName evidence="12">Flagellar assembly protein H</fullName>
    </submittedName>
</protein>
<organism evidence="12 13">
    <name type="scientific">Acetobacterium wieringae</name>
    <dbReference type="NCBI Taxonomy" id="52694"/>
    <lineage>
        <taxon>Bacteria</taxon>
        <taxon>Bacillati</taxon>
        <taxon>Bacillota</taxon>
        <taxon>Clostridia</taxon>
        <taxon>Eubacteriales</taxon>
        <taxon>Eubacteriaceae</taxon>
        <taxon>Acetobacterium</taxon>
    </lineage>
</organism>
<comment type="function">
    <text evidence="1">Needed for flagellar regrowth and assembly.</text>
</comment>
<keyword evidence="4" id="KW-0813">Transport</keyword>
<evidence type="ECO:0000256" key="4">
    <source>
        <dbReference type="ARBA" id="ARBA00022448"/>
    </source>
</evidence>
<dbReference type="InterPro" id="IPR018035">
    <property type="entry name" value="Flagellar_FliH/T3SS_HrpE"/>
</dbReference>
<keyword evidence="5" id="KW-0963">Cytoplasm</keyword>
<keyword evidence="8" id="KW-1006">Bacterial flagellum protein export</keyword>
<dbReference type="RefSeq" id="WP_139142312.1">
    <property type="nucleotide sequence ID" value="NZ_LKEU01000017.1"/>
</dbReference>
<keyword evidence="9" id="KW-0175">Coiled coil</keyword>
<dbReference type="PANTHER" id="PTHR34982">
    <property type="entry name" value="YOP PROTEINS TRANSLOCATION PROTEIN L"/>
    <property type="match status" value="1"/>
</dbReference>
<comment type="subcellular location">
    <subcellularLocation>
        <location evidence="2">Cytoplasm</location>
    </subcellularLocation>
</comment>
<feature type="coiled-coil region" evidence="9">
    <location>
        <begin position="117"/>
        <end position="148"/>
    </location>
</feature>
<keyword evidence="12" id="KW-0969">Cilium</keyword>
<dbReference type="Pfam" id="PF02108">
    <property type="entry name" value="FliH"/>
    <property type="match status" value="1"/>
</dbReference>
<feature type="domain" description="Flagellar assembly protein FliH/Type III secretion system HrpE" evidence="11">
    <location>
        <begin position="127"/>
        <end position="251"/>
    </location>
</feature>
<evidence type="ECO:0000259" key="11">
    <source>
        <dbReference type="Pfam" id="PF02108"/>
    </source>
</evidence>
<dbReference type="PRINTS" id="PR01003">
    <property type="entry name" value="FLGFLIH"/>
</dbReference>
<dbReference type="AlphaFoldDB" id="A0A1F2PK36"/>
<gene>
    <name evidence="12" type="ORF">ACWI_08020</name>
</gene>
<dbReference type="GO" id="GO:0005829">
    <property type="term" value="C:cytosol"/>
    <property type="evidence" value="ECO:0007669"/>
    <property type="project" value="TreeGrafter"/>
</dbReference>
<dbReference type="InterPro" id="IPR051472">
    <property type="entry name" value="T3SS_Stator/FliH"/>
</dbReference>
<evidence type="ECO:0000313" key="13">
    <source>
        <dbReference type="Proteomes" id="UP000176244"/>
    </source>
</evidence>
<dbReference type="Proteomes" id="UP000176244">
    <property type="component" value="Unassembled WGS sequence"/>
</dbReference>
<dbReference type="InterPro" id="IPR000563">
    <property type="entry name" value="Flag_FliH"/>
</dbReference>
<evidence type="ECO:0000256" key="5">
    <source>
        <dbReference type="ARBA" id="ARBA00022490"/>
    </source>
</evidence>